<evidence type="ECO:0000313" key="1">
    <source>
        <dbReference type="EMBL" id="QEA16039.1"/>
    </source>
</evidence>
<dbReference type="Proteomes" id="UP000321172">
    <property type="component" value="Chromosome"/>
</dbReference>
<sequence>MDTPQPVESYVVTIESSVTTKHELFSRITDKVHLGLSRFSGWDAFEEFLLSTLETRNIVIQVVNDDLSGLSESDRRLYLRLMEDAAREFPQKLFLE</sequence>
<proteinExistence type="predicted"/>
<protein>
    <recommendedName>
        <fullName evidence="3">Barstar (barnase inhibitor) domain-containing protein</fullName>
    </recommendedName>
</protein>
<dbReference type="EMBL" id="CP042345">
    <property type="protein sequence ID" value="QEA16039.1"/>
    <property type="molecule type" value="Genomic_DNA"/>
</dbReference>
<dbReference type="AlphaFoldDB" id="A0A5B8S3H5"/>
<reference evidence="1 2" key="1">
    <citation type="journal article" date="2013" name="J. Microbiol. Biotechnol.">
        <title>Novosphingobium ginsenosidimutans sp. nov., with the ability to convert ginsenoside.</title>
        <authorList>
            <person name="Kim J.K."/>
            <person name="He D."/>
            <person name="Liu Q.M."/>
            <person name="Park H.Y."/>
            <person name="Jung M.S."/>
            <person name="Yoon M.H."/>
            <person name="Kim S.C."/>
            <person name="Im W.T."/>
        </authorList>
    </citation>
    <scope>NUCLEOTIDE SEQUENCE [LARGE SCALE GENOMIC DNA]</scope>
    <source>
        <strain evidence="1 2">FW-6</strain>
    </source>
</reference>
<evidence type="ECO:0008006" key="3">
    <source>
        <dbReference type="Google" id="ProtNLM"/>
    </source>
</evidence>
<organism evidence="1 2">
    <name type="scientific">Novosphingobium ginsenosidimutans</name>
    <dbReference type="NCBI Taxonomy" id="1176536"/>
    <lineage>
        <taxon>Bacteria</taxon>
        <taxon>Pseudomonadati</taxon>
        <taxon>Pseudomonadota</taxon>
        <taxon>Alphaproteobacteria</taxon>
        <taxon>Sphingomonadales</taxon>
        <taxon>Sphingomonadaceae</taxon>
        <taxon>Novosphingobium</taxon>
    </lineage>
</organism>
<dbReference type="KEGG" id="ngf:FRF71_07760"/>
<name>A0A5B8S3H5_9SPHN</name>
<dbReference type="OrthoDB" id="7596281at2"/>
<evidence type="ECO:0000313" key="2">
    <source>
        <dbReference type="Proteomes" id="UP000321172"/>
    </source>
</evidence>
<keyword evidence="2" id="KW-1185">Reference proteome</keyword>
<dbReference type="RefSeq" id="WP_147090071.1">
    <property type="nucleotide sequence ID" value="NZ_BAABJD010000001.1"/>
</dbReference>
<gene>
    <name evidence="1" type="ORF">FRF71_07760</name>
</gene>
<accession>A0A5B8S3H5</accession>